<evidence type="ECO:0000256" key="16">
    <source>
        <dbReference type="ARBA" id="ARBA00023136"/>
    </source>
</evidence>
<keyword evidence="15 18" id="KW-0496">Mitochondrion</keyword>
<evidence type="ECO:0000259" key="19">
    <source>
        <dbReference type="Pfam" id="PF00361"/>
    </source>
</evidence>
<dbReference type="Pfam" id="PF00361">
    <property type="entry name" value="Proton_antipo_M"/>
    <property type="match status" value="1"/>
</dbReference>
<keyword evidence="13 18" id="KW-0520">NAD</keyword>
<keyword evidence="9 18" id="KW-0999">Mitochondrion inner membrane</keyword>
<evidence type="ECO:0000256" key="1">
    <source>
        <dbReference type="ARBA" id="ARBA00003257"/>
    </source>
</evidence>
<organism evidence="20">
    <name type="scientific">Ylodes simulans</name>
    <dbReference type="NCBI Taxonomy" id="2719101"/>
    <lineage>
        <taxon>Eukaryota</taxon>
        <taxon>Metazoa</taxon>
        <taxon>Ecdysozoa</taxon>
        <taxon>Arthropoda</taxon>
        <taxon>Hexapoda</taxon>
        <taxon>Insecta</taxon>
        <taxon>Pterygota</taxon>
        <taxon>Neoptera</taxon>
        <taxon>Endopterygota</taxon>
        <taxon>Trichoptera</taxon>
        <taxon>Integripalpia</taxon>
        <taxon>Brevitentoria</taxon>
        <taxon>Leptoceroidea</taxon>
        <taxon>Leptoceridae</taxon>
        <taxon>Leptocerinae</taxon>
        <taxon>Triaenodini</taxon>
        <taxon>Ylodes</taxon>
    </lineage>
</organism>
<keyword evidence="11 18" id="KW-0249">Electron transport</keyword>
<keyword evidence="14 18" id="KW-0830">Ubiquinone</keyword>
<evidence type="ECO:0000256" key="12">
    <source>
        <dbReference type="ARBA" id="ARBA00022989"/>
    </source>
</evidence>
<dbReference type="InterPro" id="IPR003917">
    <property type="entry name" value="NADH_UbQ_OxRdtase_chain2"/>
</dbReference>
<feature type="transmembrane region" description="Helical" evidence="18">
    <location>
        <begin position="212"/>
        <end position="236"/>
    </location>
</feature>
<dbReference type="EMBL" id="MT584152">
    <property type="protein sequence ID" value="QLY90084.1"/>
    <property type="molecule type" value="Genomic_DNA"/>
</dbReference>
<accession>A0A7D6W5L6</accession>
<geneLocation type="mitochondrion" evidence="20"/>
<dbReference type="InterPro" id="IPR050175">
    <property type="entry name" value="Complex_I_Subunit_2"/>
</dbReference>
<dbReference type="PANTHER" id="PTHR46552">
    <property type="entry name" value="NADH-UBIQUINONE OXIDOREDUCTASE CHAIN 2"/>
    <property type="match status" value="1"/>
</dbReference>
<evidence type="ECO:0000256" key="4">
    <source>
        <dbReference type="ARBA" id="ARBA00012944"/>
    </source>
</evidence>
<comment type="subcellular location">
    <subcellularLocation>
        <location evidence="2 18">Mitochondrion inner membrane</location>
        <topology evidence="2 18">Multi-pass membrane protein</topology>
    </subcellularLocation>
</comment>
<evidence type="ECO:0000256" key="10">
    <source>
        <dbReference type="ARBA" id="ARBA00022967"/>
    </source>
</evidence>
<feature type="domain" description="NADH:quinone oxidoreductase/Mrp antiporter transmembrane" evidence="19">
    <location>
        <begin position="1"/>
        <end position="181"/>
    </location>
</feature>
<keyword evidence="7 18" id="KW-0679">Respiratory chain</keyword>
<evidence type="ECO:0000256" key="15">
    <source>
        <dbReference type="ARBA" id="ARBA00023128"/>
    </source>
</evidence>
<comment type="similarity">
    <text evidence="3 18">Belongs to the complex I subunit 2 family.</text>
</comment>
<keyword evidence="6" id="KW-0813">Transport</keyword>
<protein>
    <recommendedName>
        <fullName evidence="5 18">NADH-ubiquinone oxidoreductase chain 2</fullName>
        <ecNumber evidence="4 18">7.1.1.2</ecNumber>
    </recommendedName>
</protein>
<comment type="catalytic activity">
    <reaction evidence="17 18">
        <text>a ubiquinone + NADH + 5 H(+)(in) = a ubiquinol + NAD(+) + 4 H(+)(out)</text>
        <dbReference type="Rhea" id="RHEA:29091"/>
        <dbReference type="Rhea" id="RHEA-COMP:9565"/>
        <dbReference type="Rhea" id="RHEA-COMP:9566"/>
        <dbReference type="ChEBI" id="CHEBI:15378"/>
        <dbReference type="ChEBI" id="CHEBI:16389"/>
        <dbReference type="ChEBI" id="CHEBI:17976"/>
        <dbReference type="ChEBI" id="CHEBI:57540"/>
        <dbReference type="ChEBI" id="CHEBI:57945"/>
        <dbReference type="EC" id="7.1.1.2"/>
    </reaction>
</comment>
<feature type="transmembrane region" description="Helical" evidence="18">
    <location>
        <begin position="33"/>
        <end position="57"/>
    </location>
</feature>
<dbReference type="GO" id="GO:0005743">
    <property type="term" value="C:mitochondrial inner membrane"/>
    <property type="evidence" value="ECO:0007669"/>
    <property type="project" value="UniProtKB-SubCell"/>
</dbReference>
<dbReference type="GO" id="GO:0008137">
    <property type="term" value="F:NADH dehydrogenase (ubiquinone) activity"/>
    <property type="evidence" value="ECO:0007669"/>
    <property type="project" value="UniProtKB-EC"/>
</dbReference>
<comment type="function">
    <text evidence="18">Core subunit of the mitochondrial membrane respiratory chain NADH dehydrogenase (Complex I) which catalyzes electron transfer from NADH through the respiratory chain, using ubiquinone as an electron acceptor. Essential for the catalytic activity and assembly of complex I.</text>
</comment>
<evidence type="ECO:0000256" key="11">
    <source>
        <dbReference type="ARBA" id="ARBA00022982"/>
    </source>
</evidence>
<sequence>MKMGAAPFYFWFPKVMKEISWMNNYLLMTWQKIIPMTLIYYFMSKIMIYSSIVLSVIMGSIMAFNQTNLKMIMAFSSINHMGWLMTTLTLNMIIWIIYLLNYFMLNFIICKMFNMMNLKYLMNIFIMNYPPLLKIMLLINFFSLGGIPPFLGFLPKWMTIMTLMYTKSYLIMIILITTTLINLFFYLRLMIPTLILSSTQIKFTLYNNKFNNFNLINLIFLSFMNLLIMMFLTLIYHLI</sequence>
<dbReference type="EC" id="7.1.1.2" evidence="4 18"/>
<comment type="function">
    <text evidence="1">Core subunit of the mitochondrial membrane respiratory chain NADH dehydrogenase (Complex I) that is believed to belong to the minimal assembly required for catalysis. Complex I functions in the transfer of electrons from NADH to the respiratory chain. The immediate electron acceptor for the enzyme is believed to be ubiquinone.</text>
</comment>
<feature type="transmembrane region" description="Helical" evidence="18">
    <location>
        <begin position="135"/>
        <end position="157"/>
    </location>
</feature>
<evidence type="ECO:0000256" key="6">
    <source>
        <dbReference type="ARBA" id="ARBA00022448"/>
    </source>
</evidence>
<evidence type="ECO:0000256" key="13">
    <source>
        <dbReference type="ARBA" id="ARBA00023027"/>
    </source>
</evidence>
<keyword evidence="16 18" id="KW-0472">Membrane</keyword>
<dbReference type="GO" id="GO:0006120">
    <property type="term" value="P:mitochondrial electron transport, NADH to ubiquinone"/>
    <property type="evidence" value="ECO:0007669"/>
    <property type="project" value="InterPro"/>
</dbReference>
<keyword evidence="8 18" id="KW-0812">Transmembrane</keyword>
<evidence type="ECO:0000256" key="9">
    <source>
        <dbReference type="ARBA" id="ARBA00022792"/>
    </source>
</evidence>
<dbReference type="PRINTS" id="PR01436">
    <property type="entry name" value="NADHDHGNASE2"/>
</dbReference>
<evidence type="ECO:0000256" key="3">
    <source>
        <dbReference type="ARBA" id="ARBA00007012"/>
    </source>
</evidence>
<evidence type="ECO:0000256" key="17">
    <source>
        <dbReference type="ARBA" id="ARBA00049551"/>
    </source>
</evidence>
<keyword evidence="12 18" id="KW-1133">Transmembrane helix</keyword>
<evidence type="ECO:0000256" key="18">
    <source>
        <dbReference type="RuleBase" id="RU003403"/>
    </source>
</evidence>
<evidence type="ECO:0000256" key="8">
    <source>
        <dbReference type="ARBA" id="ARBA00022692"/>
    </source>
</evidence>
<dbReference type="InterPro" id="IPR001750">
    <property type="entry name" value="ND/Mrp_TM"/>
</dbReference>
<evidence type="ECO:0000256" key="5">
    <source>
        <dbReference type="ARBA" id="ARBA00021008"/>
    </source>
</evidence>
<name>A0A7D6W5L6_9NEOP</name>
<reference evidence="20" key="1">
    <citation type="submission" date="2020-06" db="EMBL/GenBank/DDBJ databases">
        <title>DNAmark Project.</title>
        <authorList>
            <person name="Leerhoei F."/>
        </authorList>
    </citation>
    <scope>NUCLEOTIDE SEQUENCE</scope>
    <source>
        <strain evidence="20">DM551</strain>
    </source>
</reference>
<gene>
    <name evidence="20" type="primary">nad2</name>
</gene>
<evidence type="ECO:0000256" key="2">
    <source>
        <dbReference type="ARBA" id="ARBA00004448"/>
    </source>
</evidence>
<evidence type="ECO:0000256" key="7">
    <source>
        <dbReference type="ARBA" id="ARBA00022660"/>
    </source>
</evidence>
<evidence type="ECO:0000313" key="20">
    <source>
        <dbReference type="EMBL" id="QLY90084.1"/>
    </source>
</evidence>
<keyword evidence="10 18" id="KW-1278">Translocase</keyword>
<feature type="transmembrane region" description="Helical" evidence="18">
    <location>
        <begin position="169"/>
        <end position="191"/>
    </location>
</feature>
<evidence type="ECO:0000256" key="14">
    <source>
        <dbReference type="ARBA" id="ARBA00023075"/>
    </source>
</evidence>
<dbReference type="PANTHER" id="PTHR46552:SF1">
    <property type="entry name" value="NADH-UBIQUINONE OXIDOREDUCTASE CHAIN 2"/>
    <property type="match status" value="1"/>
</dbReference>
<feature type="transmembrane region" description="Helical" evidence="18">
    <location>
        <begin position="92"/>
        <end position="114"/>
    </location>
</feature>
<dbReference type="AlphaFoldDB" id="A0A7D6W5L6"/>
<proteinExistence type="inferred from homology"/>